<gene>
    <name evidence="13" type="primary">ggt</name>
    <name evidence="13" type="ORF">GCM10007047_01710</name>
</gene>
<dbReference type="Proteomes" id="UP000642829">
    <property type="component" value="Unassembled WGS sequence"/>
</dbReference>
<dbReference type="GO" id="GO:0006750">
    <property type="term" value="P:glutathione biosynthetic process"/>
    <property type="evidence" value="ECO:0007669"/>
    <property type="project" value="UniProtKB-KW"/>
</dbReference>
<dbReference type="RefSeq" id="WP_189510895.1">
    <property type="nucleotide sequence ID" value="NZ_BMXG01000001.1"/>
</dbReference>
<dbReference type="EMBL" id="BMXG01000001">
    <property type="protein sequence ID" value="GHB90591.1"/>
    <property type="molecule type" value="Genomic_DNA"/>
</dbReference>
<evidence type="ECO:0000256" key="11">
    <source>
        <dbReference type="RuleBase" id="RU368036"/>
    </source>
</evidence>
<dbReference type="SUPFAM" id="SSF56235">
    <property type="entry name" value="N-terminal nucleophile aminohydrolases (Ntn hydrolases)"/>
    <property type="match status" value="1"/>
</dbReference>
<dbReference type="Pfam" id="PF01019">
    <property type="entry name" value="G_glu_transpept"/>
    <property type="match status" value="1"/>
</dbReference>
<evidence type="ECO:0000256" key="5">
    <source>
        <dbReference type="ARBA" id="ARBA00022801"/>
    </source>
</evidence>
<dbReference type="GO" id="GO:0006751">
    <property type="term" value="P:glutathione catabolic process"/>
    <property type="evidence" value="ECO:0007669"/>
    <property type="project" value="UniProtKB-UniRule"/>
</dbReference>
<evidence type="ECO:0000256" key="10">
    <source>
        <dbReference type="PIRSR" id="PIRSR600101-2"/>
    </source>
</evidence>
<dbReference type="Gene3D" id="1.10.246.130">
    <property type="match status" value="1"/>
</dbReference>
<dbReference type="PRINTS" id="PR01210">
    <property type="entry name" value="GGTRANSPTASE"/>
</dbReference>
<keyword evidence="5 11" id="KW-0378">Hydrolase</keyword>
<keyword evidence="12" id="KW-0732">Signal</keyword>
<protein>
    <recommendedName>
        <fullName evidence="11">Glutathione hydrolase proenzyme</fullName>
        <ecNumber evidence="11">2.3.2.2</ecNumber>
        <ecNumber evidence="11">3.4.19.13</ecNumber>
    </recommendedName>
    <component>
        <recommendedName>
            <fullName evidence="11">Glutathione hydrolase large chain</fullName>
        </recommendedName>
    </component>
    <component>
        <recommendedName>
            <fullName evidence="11">Glutathione hydrolase small chain</fullName>
        </recommendedName>
    </component>
</protein>
<accession>A0A8J3DEB0</accession>
<evidence type="ECO:0000256" key="8">
    <source>
        <dbReference type="ARBA" id="ARBA00047417"/>
    </source>
</evidence>
<proteinExistence type="inferred from homology"/>
<feature type="active site" description="Nucleophile" evidence="9">
    <location>
        <position position="367"/>
    </location>
</feature>
<reference evidence="13" key="1">
    <citation type="journal article" date="2014" name="Int. J. Syst. Evol. Microbiol.">
        <title>Complete genome sequence of Corynebacterium casei LMG S-19264T (=DSM 44701T), isolated from a smear-ripened cheese.</title>
        <authorList>
            <consortium name="US DOE Joint Genome Institute (JGI-PGF)"/>
            <person name="Walter F."/>
            <person name="Albersmeier A."/>
            <person name="Kalinowski J."/>
            <person name="Ruckert C."/>
        </authorList>
    </citation>
    <scope>NUCLEOTIDE SEQUENCE</scope>
    <source>
        <strain evidence="13">KCTC 12870</strain>
    </source>
</reference>
<dbReference type="InterPro" id="IPR051792">
    <property type="entry name" value="GGT_bact"/>
</dbReference>
<feature type="binding site" evidence="10">
    <location>
        <position position="451"/>
    </location>
    <ligand>
        <name>L-glutamate</name>
        <dbReference type="ChEBI" id="CHEBI:29985"/>
    </ligand>
</feature>
<keyword evidence="6 11" id="KW-0865">Zymogen</keyword>
<reference evidence="13" key="2">
    <citation type="submission" date="2020-09" db="EMBL/GenBank/DDBJ databases">
        <authorList>
            <person name="Sun Q."/>
            <person name="Kim S."/>
        </authorList>
    </citation>
    <scope>NUCLEOTIDE SEQUENCE</scope>
    <source>
        <strain evidence="13">KCTC 12870</strain>
    </source>
</reference>
<dbReference type="EC" id="2.3.2.2" evidence="11"/>
<feature type="chain" id="PRO_5035228921" description="Glutathione hydrolase proenzyme" evidence="12">
    <location>
        <begin position="29"/>
        <end position="557"/>
    </location>
</feature>
<comment type="caution">
    <text evidence="13">The sequence shown here is derived from an EMBL/GenBank/DDBJ whole genome shotgun (WGS) entry which is preliminary data.</text>
</comment>
<dbReference type="PANTHER" id="PTHR43199">
    <property type="entry name" value="GLUTATHIONE HYDROLASE"/>
    <property type="match status" value="1"/>
</dbReference>
<evidence type="ECO:0000313" key="14">
    <source>
        <dbReference type="Proteomes" id="UP000642829"/>
    </source>
</evidence>
<evidence type="ECO:0000256" key="7">
    <source>
        <dbReference type="ARBA" id="ARBA00023315"/>
    </source>
</evidence>
<evidence type="ECO:0000256" key="2">
    <source>
        <dbReference type="ARBA" id="ARBA00001089"/>
    </source>
</evidence>
<comment type="similarity">
    <text evidence="3 11">Belongs to the gamma-glutamyltransferase family.</text>
</comment>
<keyword evidence="14" id="KW-1185">Reference proteome</keyword>
<evidence type="ECO:0000256" key="1">
    <source>
        <dbReference type="ARBA" id="ARBA00001049"/>
    </source>
</evidence>
<feature type="signal peptide" evidence="12">
    <location>
        <begin position="1"/>
        <end position="28"/>
    </location>
</feature>
<dbReference type="PANTHER" id="PTHR43199:SF1">
    <property type="entry name" value="GLUTATHIONE HYDROLASE PROENZYME"/>
    <property type="match status" value="1"/>
</dbReference>
<evidence type="ECO:0000313" key="13">
    <source>
        <dbReference type="EMBL" id="GHB90591.1"/>
    </source>
</evidence>
<dbReference type="Gene3D" id="3.60.20.40">
    <property type="match status" value="1"/>
</dbReference>
<dbReference type="NCBIfam" id="TIGR00066">
    <property type="entry name" value="g_glut_trans"/>
    <property type="match status" value="1"/>
</dbReference>
<dbReference type="InterPro" id="IPR000101">
    <property type="entry name" value="GGT_peptidase"/>
</dbReference>
<dbReference type="GO" id="GO:0103068">
    <property type="term" value="F:leukotriene C4 gamma-glutamyl transferase activity"/>
    <property type="evidence" value="ECO:0007669"/>
    <property type="project" value="UniProtKB-EC"/>
</dbReference>
<evidence type="ECO:0000256" key="6">
    <source>
        <dbReference type="ARBA" id="ARBA00023145"/>
    </source>
</evidence>
<name>A0A8J3DEB0_9BACT</name>
<dbReference type="UniPathway" id="UPA00204"/>
<comment type="pathway">
    <text evidence="11">Sulfur metabolism; glutathione metabolism.</text>
</comment>
<dbReference type="InterPro" id="IPR043138">
    <property type="entry name" value="GGT_lsub"/>
</dbReference>
<dbReference type="GO" id="GO:0036374">
    <property type="term" value="F:glutathione hydrolase activity"/>
    <property type="evidence" value="ECO:0007669"/>
    <property type="project" value="UniProtKB-UniRule"/>
</dbReference>
<keyword evidence="4 11" id="KW-0808">Transferase</keyword>
<comment type="PTM">
    <text evidence="11">Cleaved by autocatalysis into a large and a small subunit.</text>
</comment>
<evidence type="ECO:0000256" key="12">
    <source>
        <dbReference type="SAM" id="SignalP"/>
    </source>
</evidence>
<comment type="catalytic activity">
    <reaction evidence="8 11">
        <text>an N-terminal (5-L-glutamyl)-[peptide] + an alpha-amino acid = 5-L-glutamyl amino acid + an N-terminal L-alpha-aminoacyl-[peptide]</text>
        <dbReference type="Rhea" id="RHEA:23904"/>
        <dbReference type="Rhea" id="RHEA-COMP:9780"/>
        <dbReference type="Rhea" id="RHEA-COMP:9795"/>
        <dbReference type="ChEBI" id="CHEBI:77644"/>
        <dbReference type="ChEBI" id="CHEBI:78597"/>
        <dbReference type="ChEBI" id="CHEBI:78599"/>
        <dbReference type="ChEBI" id="CHEBI:78608"/>
        <dbReference type="EC" id="2.3.2.2"/>
    </reaction>
</comment>
<evidence type="ECO:0000256" key="4">
    <source>
        <dbReference type="ARBA" id="ARBA00022679"/>
    </source>
</evidence>
<comment type="catalytic activity">
    <reaction evidence="2 11">
        <text>glutathione + H2O = L-cysteinylglycine + L-glutamate</text>
        <dbReference type="Rhea" id="RHEA:28807"/>
        <dbReference type="ChEBI" id="CHEBI:15377"/>
        <dbReference type="ChEBI" id="CHEBI:29985"/>
        <dbReference type="ChEBI" id="CHEBI:57925"/>
        <dbReference type="ChEBI" id="CHEBI:61694"/>
        <dbReference type="EC" id="3.4.19.13"/>
    </reaction>
</comment>
<comment type="catalytic activity">
    <reaction evidence="1 11">
        <text>an S-substituted glutathione + H2O = an S-substituted L-cysteinylglycine + L-glutamate</text>
        <dbReference type="Rhea" id="RHEA:59468"/>
        <dbReference type="ChEBI" id="CHEBI:15377"/>
        <dbReference type="ChEBI" id="CHEBI:29985"/>
        <dbReference type="ChEBI" id="CHEBI:90779"/>
        <dbReference type="ChEBI" id="CHEBI:143103"/>
        <dbReference type="EC" id="3.4.19.13"/>
    </reaction>
</comment>
<keyword evidence="7 11" id="KW-0012">Acyltransferase</keyword>
<evidence type="ECO:0000256" key="3">
    <source>
        <dbReference type="ARBA" id="ARBA00009381"/>
    </source>
</evidence>
<organism evidence="13 14">
    <name type="scientific">Cerasicoccus arenae</name>
    <dbReference type="NCBI Taxonomy" id="424488"/>
    <lineage>
        <taxon>Bacteria</taxon>
        <taxon>Pseudomonadati</taxon>
        <taxon>Verrucomicrobiota</taxon>
        <taxon>Opitutia</taxon>
        <taxon>Puniceicoccales</taxon>
        <taxon>Cerasicoccaceae</taxon>
        <taxon>Cerasicoccus</taxon>
    </lineage>
</organism>
<feature type="binding site" evidence="10">
    <location>
        <begin position="429"/>
        <end position="430"/>
    </location>
    <ligand>
        <name>L-glutamate</name>
        <dbReference type="ChEBI" id="CHEBI:29985"/>
    </ligand>
</feature>
<evidence type="ECO:0000256" key="9">
    <source>
        <dbReference type="PIRSR" id="PIRSR600101-1"/>
    </source>
</evidence>
<dbReference type="AlphaFoldDB" id="A0A8J3DEB0"/>
<dbReference type="InterPro" id="IPR029055">
    <property type="entry name" value="Ntn_hydrolases_N"/>
</dbReference>
<comment type="subunit">
    <text evidence="11">This enzyme consists of two polypeptide chains, which are synthesized in precursor form from a single polypeptide.</text>
</comment>
<dbReference type="EC" id="3.4.19.13" evidence="11"/>
<sequence length="557" mass="60554">MHKPPPPLRRRVVIFTAFLLANCGIAFAYDAAVVSGSPESTQIGLSVLENGGNAADSAVAVSLALGVAEPYGSGIGGKIAILYYDASTREVSFIDGMVESPSKFPVKEFITLPSKEQKRSFRSVCIPGLVAGLGKMHKDHGSQSWQSLVAPSAKLAREGFMMTEHDEAIFKIAQSGLKQNPETRRLYLIDDKVPSIGERLPNPDLANTLDTLAQEGPESFYSGSIAKTIAEGFSKNAGWITLNDLRQYEAIERPPLSMDWQDYNVFSSPSPTTGGATVLLTLKALEAMPTSGDYSTIERFNMLGNALACAYTDYQQFGDSPEWRKRQAAVFSKRNYSELQDLMRERIKESIPMSQGDTPGSDDESSTTHFIVVDKTGNIACITQSLGHRFGAFVIAPGTGFLLNNGMNNFAKTSTSSINYIAESKRPRSTIAPTIVLKKGKPVLAIGSPAGQRIPTGIAQIISETLLYEQDLQEAINAPRFHLRRPLKRSEASNYVEIEAEADVDLVHGLRQHGWDVHLRSSESYYFGGVNAVIFTPSGELVAAADPRRSNSAGYAK</sequence>
<keyword evidence="11" id="KW-0317">Glutathione biosynthesis</keyword>
<dbReference type="InterPro" id="IPR043137">
    <property type="entry name" value="GGT_ssub_C"/>
</dbReference>